<dbReference type="GO" id="GO:0003964">
    <property type="term" value="F:RNA-directed DNA polymerase activity"/>
    <property type="evidence" value="ECO:0007669"/>
    <property type="project" value="UniProtKB-KW"/>
</dbReference>
<proteinExistence type="predicted"/>
<keyword evidence="2" id="KW-0548">Nucleotidyltransferase</keyword>
<dbReference type="InterPro" id="IPR043502">
    <property type="entry name" value="DNA/RNA_pol_sf"/>
</dbReference>
<dbReference type="AlphaFoldDB" id="A0A699VAN9"/>
<keyword evidence="2" id="KW-0695">RNA-directed DNA polymerase</keyword>
<dbReference type="SUPFAM" id="SSF56672">
    <property type="entry name" value="DNA/RNA polymerases"/>
    <property type="match status" value="1"/>
</dbReference>
<dbReference type="EMBL" id="BKCJ011392234">
    <property type="protein sequence ID" value="GFD29164.1"/>
    <property type="molecule type" value="Genomic_DNA"/>
</dbReference>
<comment type="caution">
    <text evidence="2">The sequence shown here is derived from an EMBL/GenBank/DDBJ whole genome shotgun (WGS) entry which is preliminary data.</text>
</comment>
<organism evidence="2">
    <name type="scientific">Tanacetum cinerariifolium</name>
    <name type="common">Dalmatian daisy</name>
    <name type="synonym">Chrysanthemum cinerariifolium</name>
    <dbReference type="NCBI Taxonomy" id="118510"/>
    <lineage>
        <taxon>Eukaryota</taxon>
        <taxon>Viridiplantae</taxon>
        <taxon>Streptophyta</taxon>
        <taxon>Embryophyta</taxon>
        <taxon>Tracheophyta</taxon>
        <taxon>Spermatophyta</taxon>
        <taxon>Magnoliopsida</taxon>
        <taxon>eudicotyledons</taxon>
        <taxon>Gunneridae</taxon>
        <taxon>Pentapetalae</taxon>
        <taxon>asterids</taxon>
        <taxon>campanulids</taxon>
        <taxon>Asterales</taxon>
        <taxon>Asteraceae</taxon>
        <taxon>Asteroideae</taxon>
        <taxon>Anthemideae</taxon>
        <taxon>Anthemidinae</taxon>
        <taxon>Tanacetum</taxon>
    </lineage>
</organism>
<name>A0A699VAN9_TANCI</name>
<gene>
    <name evidence="2" type="ORF">Tci_901133</name>
</gene>
<evidence type="ECO:0000259" key="1">
    <source>
        <dbReference type="Pfam" id="PF17919"/>
    </source>
</evidence>
<dbReference type="FunFam" id="3.30.70.270:FF:000020">
    <property type="entry name" value="Transposon Tf2-6 polyprotein-like Protein"/>
    <property type="match status" value="1"/>
</dbReference>
<feature type="non-terminal residue" evidence="2">
    <location>
        <position position="1"/>
    </location>
</feature>
<dbReference type="InterPro" id="IPR041577">
    <property type="entry name" value="RT_RNaseH_2"/>
</dbReference>
<dbReference type="Gene3D" id="3.30.70.270">
    <property type="match status" value="1"/>
</dbReference>
<dbReference type="InterPro" id="IPR043128">
    <property type="entry name" value="Rev_trsase/Diguanyl_cyclase"/>
</dbReference>
<evidence type="ECO:0000313" key="2">
    <source>
        <dbReference type="EMBL" id="GFD29164.1"/>
    </source>
</evidence>
<accession>A0A699VAN9</accession>
<keyword evidence="2" id="KW-0808">Transferase</keyword>
<reference evidence="2" key="1">
    <citation type="journal article" date="2019" name="Sci. Rep.">
        <title>Draft genome of Tanacetum cinerariifolium, the natural source of mosquito coil.</title>
        <authorList>
            <person name="Yamashiro T."/>
            <person name="Shiraishi A."/>
            <person name="Satake H."/>
            <person name="Nakayama K."/>
        </authorList>
    </citation>
    <scope>NUCLEOTIDE SEQUENCE</scope>
</reference>
<dbReference type="PANTHER" id="PTHR34072">
    <property type="entry name" value="ENZYMATIC POLYPROTEIN-RELATED"/>
    <property type="match status" value="1"/>
</dbReference>
<feature type="domain" description="Reverse transcriptase/retrotransposon-derived protein RNase H-like" evidence="1">
    <location>
        <begin position="39"/>
        <end position="85"/>
    </location>
</feature>
<protein>
    <submittedName>
        <fullName evidence="2">Putative reverse transcriptase domain-containing protein</fullName>
    </submittedName>
</protein>
<dbReference type="PANTHER" id="PTHR34072:SF52">
    <property type="entry name" value="RIBONUCLEASE H"/>
    <property type="match status" value="1"/>
</dbReference>
<sequence length="85" mass="9604">TEVRLFLGLAGYYQRFIEGFSLVTKPLTKLTQKNNTYEWGEEEEEAFQLLKDKLCNAPILALSEGSKDFVVYCDASLKGYGAVLM</sequence>
<dbReference type="Pfam" id="PF17919">
    <property type="entry name" value="RT_RNaseH_2"/>
    <property type="match status" value="1"/>
</dbReference>